<reference evidence="7" key="1">
    <citation type="submission" date="2024-06" db="EMBL/GenBank/DDBJ databases">
        <title>The genome sequences of Kitasatospora sp. strain HUAS MG31.</title>
        <authorList>
            <person name="Mo P."/>
        </authorList>
    </citation>
    <scope>NUCLEOTIDE SEQUENCE</scope>
    <source>
        <strain evidence="7">HUAS MG31</strain>
    </source>
</reference>
<sequence>MRIAIVAGRTGPAESRTTARLTALAAALTGLGHRVSVSTPLPRPGARPRRAVPGPVGPGGPGNPEDPLHATPVFGRALAEVWQDDPPDLVHAGGLDGGLAALAATRSLAGRPPLVLERVTELPAARRTAATSGAAARLRLLESLLAREGDLLLARSFAEAQLLRRLGAVSRRVAVVPPAVDTDLFLPRPFESPPGPPRLLSLDGGRSPEAVPLLTAALQRLPGVLITIAGGRAGGSRGQLRGLPEVPHDRVPELLAGTDLVVAVPSPASSGAAVLEAMACSVPVVAVDSPAVQDLVVDGVTGVVVPRGRPAALARAVRGLLGDPSLRLAMGIAGADRARARHSWPRVAGQLDRLYPTLHPAG</sequence>
<dbReference type="Pfam" id="PF00534">
    <property type="entry name" value="Glycos_transf_1"/>
    <property type="match status" value="1"/>
</dbReference>
<dbReference type="Pfam" id="PF13439">
    <property type="entry name" value="Glyco_transf_4"/>
    <property type="match status" value="1"/>
</dbReference>
<dbReference type="InterPro" id="IPR028098">
    <property type="entry name" value="Glyco_trans_4-like_N"/>
</dbReference>
<gene>
    <name evidence="7" type="ORF">ABWK59_04470</name>
</gene>
<dbReference type="InterPro" id="IPR001296">
    <property type="entry name" value="Glyco_trans_1"/>
</dbReference>
<dbReference type="PANTHER" id="PTHR12526">
    <property type="entry name" value="GLYCOSYLTRANSFERASE"/>
    <property type="match status" value="1"/>
</dbReference>
<proteinExistence type="predicted"/>
<evidence type="ECO:0000313" key="7">
    <source>
        <dbReference type="EMBL" id="XCM78239.1"/>
    </source>
</evidence>
<dbReference type="CDD" id="cd03801">
    <property type="entry name" value="GT4_PimA-like"/>
    <property type="match status" value="1"/>
</dbReference>
<keyword evidence="3 7" id="KW-0808">Transferase</keyword>
<evidence type="ECO:0000256" key="3">
    <source>
        <dbReference type="ARBA" id="ARBA00022679"/>
    </source>
</evidence>
<dbReference type="GO" id="GO:0016757">
    <property type="term" value="F:glycosyltransferase activity"/>
    <property type="evidence" value="ECO:0007669"/>
    <property type="project" value="UniProtKB-KW"/>
</dbReference>
<dbReference type="AlphaFoldDB" id="A0AAU8JQP4"/>
<accession>A0AAU8JQP4</accession>
<name>A0AAU8JQP4_9ACTN</name>
<feature type="domain" description="Glycosyltransferase subfamily 4-like N-terminal" evidence="6">
    <location>
        <begin position="21"/>
        <end position="183"/>
    </location>
</feature>
<evidence type="ECO:0000256" key="1">
    <source>
        <dbReference type="ARBA" id="ARBA00021292"/>
    </source>
</evidence>
<dbReference type="KEGG" id="kcm:ABWK59_04470"/>
<dbReference type="RefSeq" id="WP_354637982.1">
    <property type="nucleotide sequence ID" value="NZ_CP159872.1"/>
</dbReference>
<protein>
    <recommendedName>
        <fullName evidence="1">D-inositol 3-phosphate glycosyltransferase</fullName>
    </recommendedName>
</protein>
<dbReference type="EMBL" id="CP159872">
    <property type="protein sequence ID" value="XCM78239.1"/>
    <property type="molecule type" value="Genomic_DNA"/>
</dbReference>
<feature type="domain" description="Glycosyl transferase family 1" evidence="5">
    <location>
        <begin position="241"/>
        <end position="334"/>
    </location>
</feature>
<evidence type="ECO:0000256" key="4">
    <source>
        <dbReference type="SAM" id="MobiDB-lite"/>
    </source>
</evidence>
<dbReference type="PANTHER" id="PTHR12526:SF635">
    <property type="entry name" value="GLYCOSYL TRANSFERASE GROUP 1"/>
    <property type="match status" value="1"/>
</dbReference>
<dbReference type="SUPFAM" id="SSF53756">
    <property type="entry name" value="UDP-Glycosyltransferase/glycogen phosphorylase"/>
    <property type="match status" value="1"/>
</dbReference>
<dbReference type="Gene3D" id="3.40.50.2000">
    <property type="entry name" value="Glycogen Phosphorylase B"/>
    <property type="match status" value="2"/>
</dbReference>
<feature type="region of interest" description="Disordered" evidence="4">
    <location>
        <begin position="35"/>
        <end position="66"/>
    </location>
</feature>
<evidence type="ECO:0000259" key="6">
    <source>
        <dbReference type="Pfam" id="PF13439"/>
    </source>
</evidence>
<evidence type="ECO:0000259" key="5">
    <source>
        <dbReference type="Pfam" id="PF00534"/>
    </source>
</evidence>
<evidence type="ECO:0000256" key="2">
    <source>
        <dbReference type="ARBA" id="ARBA00022676"/>
    </source>
</evidence>
<organism evidence="7">
    <name type="scientific">Kitasatospora camelliae</name>
    <dbReference type="NCBI Taxonomy" id="3156397"/>
    <lineage>
        <taxon>Bacteria</taxon>
        <taxon>Bacillati</taxon>
        <taxon>Actinomycetota</taxon>
        <taxon>Actinomycetes</taxon>
        <taxon>Kitasatosporales</taxon>
        <taxon>Streptomycetaceae</taxon>
        <taxon>Kitasatospora</taxon>
    </lineage>
</organism>
<keyword evidence="2 7" id="KW-0328">Glycosyltransferase</keyword>